<organism evidence="4">
    <name type="scientific">Brugia timori</name>
    <dbReference type="NCBI Taxonomy" id="42155"/>
    <lineage>
        <taxon>Eukaryota</taxon>
        <taxon>Metazoa</taxon>
        <taxon>Ecdysozoa</taxon>
        <taxon>Nematoda</taxon>
        <taxon>Chromadorea</taxon>
        <taxon>Rhabditida</taxon>
        <taxon>Spirurina</taxon>
        <taxon>Spiruromorpha</taxon>
        <taxon>Filarioidea</taxon>
        <taxon>Onchocercidae</taxon>
        <taxon>Brugia</taxon>
    </lineage>
</organism>
<keyword evidence="3" id="KW-1185">Reference proteome</keyword>
<dbReference type="AlphaFoldDB" id="A0A0R3R2S6"/>
<dbReference type="Gene3D" id="1.10.20.120">
    <property type="match status" value="1"/>
</dbReference>
<dbReference type="STRING" id="42155.A0A0R3R2S6"/>
<dbReference type="GO" id="GO:0006401">
    <property type="term" value="P:RNA catabolic process"/>
    <property type="evidence" value="ECO:0007669"/>
    <property type="project" value="TreeGrafter"/>
</dbReference>
<evidence type="ECO:0000313" key="2">
    <source>
        <dbReference type="EMBL" id="VDO42222.1"/>
    </source>
</evidence>
<feature type="compositionally biased region" description="Basic and acidic residues" evidence="1">
    <location>
        <begin position="202"/>
        <end position="211"/>
    </location>
</feature>
<name>A0A0R3R2S6_9BILA</name>
<sequence length="211" mass="23931">MNPTSSFPKLSVEELGLNKKCKEGRADSDSYQQNDRYLTRFILSYGELHEKQLHLLRHPKTGSATLYAIGNERVEELLKFDDGFRSVLLGNNVVSNGSLILLVPVSPVLLLLPYLRKFAKDNYVSLKEILVDDYFPSIKLLENVKAVKSSLKHACHCKESDSDCAVRGILEENLPANILRLVEIHEGNEDAPSNKRRKKQHCREGGENNWK</sequence>
<accession>A0A0R3R2S6</accession>
<evidence type="ECO:0000313" key="3">
    <source>
        <dbReference type="Proteomes" id="UP000280834"/>
    </source>
</evidence>
<dbReference type="GO" id="GO:0005654">
    <property type="term" value="C:nucleoplasm"/>
    <property type="evidence" value="ECO:0007669"/>
    <property type="project" value="TreeGrafter"/>
</dbReference>
<protein>
    <submittedName>
        <fullName evidence="4">RNase_H2-Ydr279 domain-containing protein</fullName>
    </submittedName>
</protein>
<dbReference type="WBParaSite" id="BTMF_0001431601-mRNA-1">
    <property type="protein sequence ID" value="BTMF_0001431601-mRNA-1"/>
    <property type="gene ID" value="BTMF_0001431601"/>
</dbReference>
<dbReference type="Proteomes" id="UP000280834">
    <property type="component" value="Unassembled WGS sequence"/>
</dbReference>
<reference evidence="4" key="1">
    <citation type="submission" date="2017-02" db="UniProtKB">
        <authorList>
            <consortium name="WormBaseParasite"/>
        </authorList>
    </citation>
    <scope>IDENTIFICATION</scope>
</reference>
<dbReference type="GO" id="GO:0032299">
    <property type="term" value="C:ribonuclease H2 complex"/>
    <property type="evidence" value="ECO:0007669"/>
    <property type="project" value="InterPro"/>
</dbReference>
<dbReference type="Gene3D" id="2.20.25.530">
    <property type="match status" value="1"/>
</dbReference>
<dbReference type="InterPro" id="IPR040456">
    <property type="entry name" value="RNase_H2_suB"/>
</dbReference>
<feature type="region of interest" description="Disordered" evidence="1">
    <location>
        <begin position="189"/>
        <end position="211"/>
    </location>
</feature>
<dbReference type="PANTHER" id="PTHR13383">
    <property type="entry name" value="RIBONUCLEASE H2 SUBUNIT B"/>
    <property type="match status" value="1"/>
</dbReference>
<evidence type="ECO:0000313" key="4">
    <source>
        <dbReference type="WBParaSite" id="BTMF_0001431601-mRNA-1"/>
    </source>
</evidence>
<evidence type="ECO:0000256" key="1">
    <source>
        <dbReference type="SAM" id="MobiDB-lite"/>
    </source>
</evidence>
<dbReference type="EMBL" id="UZAG01019056">
    <property type="protein sequence ID" value="VDO42222.1"/>
    <property type="molecule type" value="Genomic_DNA"/>
</dbReference>
<reference evidence="2 3" key="2">
    <citation type="submission" date="2018-11" db="EMBL/GenBank/DDBJ databases">
        <authorList>
            <consortium name="Pathogen Informatics"/>
        </authorList>
    </citation>
    <scope>NUCLEOTIDE SEQUENCE [LARGE SCALE GENOMIC DNA]</scope>
</reference>
<proteinExistence type="predicted"/>
<dbReference type="PANTHER" id="PTHR13383:SF11">
    <property type="entry name" value="RIBONUCLEASE H2 SUBUNIT B"/>
    <property type="match status" value="1"/>
</dbReference>
<gene>
    <name evidence="2" type="ORF">BTMF_LOCUS12312</name>
</gene>